<keyword evidence="2" id="KW-1185">Reference proteome</keyword>
<dbReference type="AlphaFoldDB" id="A0A7J8MH62"/>
<dbReference type="EMBL" id="JABEZX010000008">
    <property type="protein sequence ID" value="MBA0563902.1"/>
    <property type="molecule type" value="Genomic_DNA"/>
</dbReference>
<evidence type="ECO:0000313" key="2">
    <source>
        <dbReference type="Proteomes" id="UP000593572"/>
    </source>
</evidence>
<gene>
    <name evidence="1" type="ORF">Golob_008863</name>
</gene>
<organism evidence="1 2">
    <name type="scientific">Gossypium lobatum</name>
    <dbReference type="NCBI Taxonomy" id="34289"/>
    <lineage>
        <taxon>Eukaryota</taxon>
        <taxon>Viridiplantae</taxon>
        <taxon>Streptophyta</taxon>
        <taxon>Embryophyta</taxon>
        <taxon>Tracheophyta</taxon>
        <taxon>Spermatophyta</taxon>
        <taxon>Magnoliopsida</taxon>
        <taxon>eudicotyledons</taxon>
        <taxon>Gunneridae</taxon>
        <taxon>Pentapetalae</taxon>
        <taxon>rosids</taxon>
        <taxon>malvids</taxon>
        <taxon>Malvales</taxon>
        <taxon>Malvaceae</taxon>
        <taxon>Malvoideae</taxon>
        <taxon>Gossypium</taxon>
    </lineage>
</organism>
<protein>
    <submittedName>
        <fullName evidence="1">Uncharacterized protein</fullName>
    </submittedName>
</protein>
<reference evidence="1 2" key="1">
    <citation type="journal article" date="2019" name="Genome Biol. Evol.">
        <title>Insights into the evolution of the New World diploid cottons (Gossypium, subgenus Houzingenia) based on genome sequencing.</title>
        <authorList>
            <person name="Grover C.E."/>
            <person name="Arick M.A. 2nd"/>
            <person name="Thrash A."/>
            <person name="Conover J.L."/>
            <person name="Sanders W.S."/>
            <person name="Peterson D.G."/>
            <person name="Frelichowski J.E."/>
            <person name="Scheffler J.A."/>
            <person name="Scheffler B.E."/>
            <person name="Wendel J.F."/>
        </authorList>
    </citation>
    <scope>NUCLEOTIDE SEQUENCE [LARGE SCALE GENOMIC DNA]</scope>
    <source>
        <strain evidence="1">157</strain>
        <tissue evidence="1">Leaf</tissue>
    </source>
</reference>
<sequence length="17" mass="2032">MVGDRRRKLLDFGSLIR</sequence>
<feature type="non-terminal residue" evidence="1">
    <location>
        <position position="17"/>
    </location>
</feature>
<accession>A0A7J8MH62</accession>
<name>A0A7J8MH62_9ROSI</name>
<evidence type="ECO:0000313" key="1">
    <source>
        <dbReference type="EMBL" id="MBA0563902.1"/>
    </source>
</evidence>
<proteinExistence type="predicted"/>
<dbReference type="Proteomes" id="UP000593572">
    <property type="component" value="Unassembled WGS sequence"/>
</dbReference>
<comment type="caution">
    <text evidence="1">The sequence shown here is derived from an EMBL/GenBank/DDBJ whole genome shotgun (WGS) entry which is preliminary data.</text>
</comment>